<evidence type="ECO:0000313" key="1">
    <source>
        <dbReference type="EMBL" id="BBY15229.1"/>
    </source>
</evidence>
<protein>
    <submittedName>
        <fullName evidence="1">Uncharacterized protein</fullName>
    </submittedName>
</protein>
<proteinExistence type="predicted"/>
<dbReference type="AlphaFoldDB" id="A0AAD1IHA7"/>
<keyword evidence="2" id="KW-1185">Reference proteome</keyword>
<evidence type="ECO:0000313" key="2">
    <source>
        <dbReference type="Proteomes" id="UP000466607"/>
    </source>
</evidence>
<reference evidence="1 2" key="1">
    <citation type="journal article" date="2019" name="Emerg. Microbes Infect.">
        <title>Comprehensive subspecies identification of 175 nontuberculous mycobacteria species based on 7547 genomic profiles.</title>
        <authorList>
            <person name="Matsumoto Y."/>
            <person name="Kinjo T."/>
            <person name="Motooka D."/>
            <person name="Nabeya D."/>
            <person name="Jung N."/>
            <person name="Uechi K."/>
            <person name="Horii T."/>
            <person name="Iida T."/>
            <person name="Fujita J."/>
            <person name="Nakamura S."/>
        </authorList>
    </citation>
    <scope>NUCLEOTIDE SEQUENCE [LARGE SCALE GENOMIC DNA]</scope>
    <source>
        <strain evidence="1 2">JCM 17423</strain>
    </source>
</reference>
<dbReference type="EMBL" id="AP022586">
    <property type="protein sequence ID" value="BBY15229.1"/>
    <property type="molecule type" value="Genomic_DNA"/>
</dbReference>
<gene>
    <name evidence="1" type="ORF">MLIT_08210</name>
</gene>
<sequence>MLLRTGAPVLDGPVLEVGAGVEAGEDPDESAFVSRGVTCCFLPAFCVCSGALFDPTAVSLLVPVYRRVRHRPNG</sequence>
<accession>A0AAD1IHA7</accession>
<name>A0AAD1IHA7_9MYCO</name>
<dbReference type="Proteomes" id="UP000466607">
    <property type="component" value="Chromosome"/>
</dbReference>
<organism evidence="1 2">
    <name type="scientific">Mycolicibacterium litorale</name>
    <dbReference type="NCBI Taxonomy" id="758802"/>
    <lineage>
        <taxon>Bacteria</taxon>
        <taxon>Bacillati</taxon>
        <taxon>Actinomycetota</taxon>
        <taxon>Actinomycetes</taxon>
        <taxon>Mycobacteriales</taxon>
        <taxon>Mycobacteriaceae</taxon>
        <taxon>Mycolicibacterium</taxon>
    </lineage>
</organism>